<dbReference type="Proteomes" id="UP001163046">
    <property type="component" value="Unassembled WGS sequence"/>
</dbReference>
<dbReference type="Pfam" id="PF07690">
    <property type="entry name" value="MFS_1"/>
    <property type="match status" value="1"/>
</dbReference>
<accession>A0A9W9YGG9</accession>
<organism evidence="2 3">
    <name type="scientific">Desmophyllum pertusum</name>
    <dbReference type="NCBI Taxonomy" id="174260"/>
    <lineage>
        <taxon>Eukaryota</taxon>
        <taxon>Metazoa</taxon>
        <taxon>Cnidaria</taxon>
        <taxon>Anthozoa</taxon>
        <taxon>Hexacorallia</taxon>
        <taxon>Scleractinia</taxon>
        <taxon>Caryophylliina</taxon>
        <taxon>Caryophylliidae</taxon>
        <taxon>Desmophyllum</taxon>
    </lineage>
</organism>
<sequence length="139" mass="15242">MVLSGLAPLLAIFAEGYDMLVIYVVFLGLLDGCFIGLMSIVTFQCTDRDKMSEAWGGVLMVMSFSMLLGAPAAGWFGEITGHYRNLFFLAGAPTIVGAFVFSLMHCVKDPVIASQQKRALVVPNHEKEIIFVYDRLTVV</sequence>
<evidence type="ECO:0000313" key="2">
    <source>
        <dbReference type="EMBL" id="KAJ7340121.1"/>
    </source>
</evidence>
<feature type="transmembrane region" description="Helical" evidence="1">
    <location>
        <begin position="20"/>
        <end position="43"/>
    </location>
</feature>
<dbReference type="GO" id="GO:0008028">
    <property type="term" value="F:monocarboxylic acid transmembrane transporter activity"/>
    <property type="evidence" value="ECO:0007669"/>
    <property type="project" value="TreeGrafter"/>
</dbReference>
<name>A0A9W9YGG9_9CNID</name>
<dbReference type="OrthoDB" id="6499973at2759"/>
<dbReference type="InterPro" id="IPR036259">
    <property type="entry name" value="MFS_trans_sf"/>
</dbReference>
<protein>
    <recommendedName>
        <fullName evidence="4">Major facilitator superfamily (MFS) profile domain-containing protein</fullName>
    </recommendedName>
</protein>
<keyword evidence="1" id="KW-1133">Transmembrane helix</keyword>
<reference evidence="2" key="1">
    <citation type="submission" date="2023-01" db="EMBL/GenBank/DDBJ databases">
        <title>Genome assembly of the deep-sea coral Lophelia pertusa.</title>
        <authorList>
            <person name="Herrera S."/>
            <person name="Cordes E."/>
        </authorList>
    </citation>
    <scope>NUCLEOTIDE SEQUENCE</scope>
    <source>
        <strain evidence="2">USNM1676648</strain>
        <tissue evidence="2">Polyp</tissue>
    </source>
</reference>
<dbReference type="InterPro" id="IPR050327">
    <property type="entry name" value="Proton-linked_MCT"/>
</dbReference>
<evidence type="ECO:0000256" key="1">
    <source>
        <dbReference type="SAM" id="Phobius"/>
    </source>
</evidence>
<dbReference type="Gene3D" id="1.20.1250.20">
    <property type="entry name" value="MFS general substrate transporter like domains"/>
    <property type="match status" value="1"/>
</dbReference>
<dbReference type="SUPFAM" id="SSF103473">
    <property type="entry name" value="MFS general substrate transporter"/>
    <property type="match status" value="1"/>
</dbReference>
<comment type="caution">
    <text evidence="2">The sequence shown here is derived from an EMBL/GenBank/DDBJ whole genome shotgun (WGS) entry which is preliminary data.</text>
</comment>
<feature type="transmembrane region" description="Helical" evidence="1">
    <location>
        <begin position="86"/>
        <end position="107"/>
    </location>
</feature>
<dbReference type="EMBL" id="MU827778">
    <property type="protein sequence ID" value="KAJ7340121.1"/>
    <property type="molecule type" value="Genomic_DNA"/>
</dbReference>
<dbReference type="PANTHER" id="PTHR11360:SF284">
    <property type="entry name" value="EG:103B4.3 PROTEIN-RELATED"/>
    <property type="match status" value="1"/>
</dbReference>
<dbReference type="InterPro" id="IPR011701">
    <property type="entry name" value="MFS"/>
</dbReference>
<evidence type="ECO:0000313" key="3">
    <source>
        <dbReference type="Proteomes" id="UP001163046"/>
    </source>
</evidence>
<dbReference type="PANTHER" id="PTHR11360">
    <property type="entry name" value="MONOCARBOXYLATE TRANSPORTER"/>
    <property type="match status" value="1"/>
</dbReference>
<dbReference type="AlphaFoldDB" id="A0A9W9YGG9"/>
<evidence type="ECO:0008006" key="4">
    <source>
        <dbReference type="Google" id="ProtNLM"/>
    </source>
</evidence>
<proteinExistence type="predicted"/>
<gene>
    <name evidence="2" type="ORF">OS493_002847</name>
</gene>
<keyword evidence="1" id="KW-0472">Membrane</keyword>
<keyword evidence="3" id="KW-1185">Reference proteome</keyword>
<keyword evidence="1" id="KW-0812">Transmembrane</keyword>
<feature type="transmembrane region" description="Helical" evidence="1">
    <location>
        <begin position="55"/>
        <end position="74"/>
    </location>
</feature>